<dbReference type="PANTHER" id="PTHR35043:SF7">
    <property type="entry name" value="TRANSCRIPTION FACTOR DOMAIN-CONTAINING PROTEIN"/>
    <property type="match status" value="1"/>
</dbReference>
<dbReference type="Proteomes" id="UP000054549">
    <property type="component" value="Unassembled WGS sequence"/>
</dbReference>
<accession>A0A0C2WBT5</accession>
<dbReference type="InParanoid" id="A0A0C2WBT5"/>
<dbReference type="AlphaFoldDB" id="A0A0C2WBT5"/>
<evidence type="ECO:0000313" key="4">
    <source>
        <dbReference type="Proteomes" id="UP000054549"/>
    </source>
</evidence>
<dbReference type="HOGENOM" id="CLU_022883_6_1_1"/>
<evidence type="ECO:0000256" key="2">
    <source>
        <dbReference type="SAM" id="Phobius"/>
    </source>
</evidence>
<feature type="transmembrane region" description="Helical" evidence="2">
    <location>
        <begin position="320"/>
        <end position="346"/>
    </location>
</feature>
<dbReference type="OrthoDB" id="9451547at2759"/>
<keyword evidence="2" id="KW-0472">Membrane</keyword>
<protein>
    <submittedName>
        <fullName evidence="3">Uncharacterized protein</fullName>
    </submittedName>
</protein>
<keyword evidence="2" id="KW-1133">Transmembrane helix</keyword>
<feature type="compositionally biased region" description="Basic and acidic residues" evidence="1">
    <location>
        <begin position="160"/>
        <end position="175"/>
    </location>
</feature>
<feature type="transmembrane region" description="Helical" evidence="2">
    <location>
        <begin position="289"/>
        <end position="314"/>
    </location>
</feature>
<sequence>MVLALIAPEGFFMRSFFHWTESSDLLKKILKNYPECGWTETHAQFVVMGGFRLVDGNGRTFLNRVKDGTIDLPKVSKDEILARSKGDLTAKIITVIQTAWFVFQCIHRRSQHLLLTQLEITTLAHTLINFFIYFFWWHKPYGVALPIEVPFKERLPETIGERDGKVESEGNDRENPTQPPRIYNDDPRRTSEIGLPVATKSNDDKGPAAAANKELKSDVEASNDTPSTLPQLSWYTRLGIKTFSVSNANQLSIPGRTVLSTIWFIVGGGFGAMHCLAWNSAFPTRAEQLIWQVSSLIVTVFGGITLMMIINGLYTRVTNLVGAILLIVIVLMYCAARISLLVLALLQLRSLPYAGYETPSWSIFYPHIG</sequence>
<keyword evidence="2" id="KW-0812">Transmembrane</keyword>
<dbReference type="EMBL" id="KN819020">
    <property type="protein sequence ID" value="KIL54021.1"/>
    <property type="molecule type" value="Genomic_DNA"/>
</dbReference>
<reference evidence="3 4" key="1">
    <citation type="submission" date="2014-04" db="EMBL/GenBank/DDBJ databases">
        <title>Evolutionary Origins and Diversification of the Mycorrhizal Mutualists.</title>
        <authorList>
            <consortium name="DOE Joint Genome Institute"/>
            <consortium name="Mycorrhizal Genomics Consortium"/>
            <person name="Kohler A."/>
            <person name="Kuo A."/>
            <person name="Nagy L.G."/>
            <person name="Floudas D."/>
            <person name="Copeland A."/>
            <person name="Barry K.W."/>
            <person name="Cichocki N."/>
            <person name="Veneault-Fourrey C."/>
            <person name="LaButti K."/>
            <person name="Lindquist E.A."/>
            <person name="Lipzen A."/>
            <person name="Lundell T."/>
            <person name="Morin E."/>
            <person name="Murat C."/>
            <person name="Riley R."/>
            <person name="Ohm R."/>
            <person name="Sun H."/>
            <person name="Tunlid A."/>
            <person name="Henrissat B."/>
            <person name="Grigoriev I.V."/>
            <person name="Hibbett D.S."/>
            <person name="Martin F."/>
        </authorList>
    </citation>
    <scope>NUCLEOTIDE SEQUENCE [LARGE SCALE GENOMIC DNA]</scope>
    <source>
        <strain evidence="3 4">Koide BX008</strain>
    </source>
</reference>
<evidence type="ECO:0000256" key="1">
    <source>
        <dbReference type="SAM" id="MobiDB-lite"/>
    </source>
</evidence>
<organism evidence="3 4">
    <name type="scientific">Amanita muscaria (strain Koide BX008)</name>
    <dbReference type="NCBI Taxonomy" id="946122"/>
    <lineage>
        <taxon>Eukaryota</taxon>
        <taxon>Fungi</taxon>
        <taxon>Dikarya</taxon>
        <taxon>Basidiomycota</taxon>
        <taxon>Agaricomycotina</taxon>
        <taxon>Agaricomycetes</taxon>
        <taxon>Agaricomycetidae</taxon>
        <taxon>Agaricales</taxon>
        <taxon>Pluteineae</taxon>
        <taxon>Amanitaceae</taxon>
        <taxon>Amanita</taxon>
    </lineage>
</organism>
<keyword evidence="4" id="KW-1185">Reference proteome</keyword>
<feature type="region of interest" description="Disordered" evidence="1">
    <location>
        <begin position="160"/>
        <end position="226"/>
    </location>
</feature>
<evidence type="ECO:0000313" key="3">
    <source>
        <dbReference type="EMBL" id="KIL54021.1"/>
    </source>
</evidence>
<gene>
    <name evidence="3" type="ORF">M378DRAFT_174482</name>
</gene>
<name>A0A0C2WBT5_AMAMK</name>
<dbReference type="STRING" id="946122.A0A0C2WBT5"/>
<proteinExistence type="predicted"/>
<dbReference type="PANTHER" id="PTHR35043">
    <property type="entry name" value="TRANSCRIPTION FACTOR DOMAIN-CONTAINING PROTEIN"/>
    <property type="match status" value="1"/>
</dbReference>
<feature type="transmembrane region" description="Helical" evidence="2">
    <location>
        <begin position="258"/>
        <end position="277"/>
    </location>
</feature>